<organism evidence="3">
    <name type="scientific">mine drainage metagenome</name>
    <dbReference type="NCBI Taxonomy" id="410659"/>
    <lineage>
        <taxon>unclassified sequences</taxon>
        <taxon>metagenomes</taxon>
        <taxon>ecological metagenomes</taxon>
    </lineage>
</organism>
<comment type="caution">
    <text evidence="3">The sequence shown here is derived from an EMBL/GenBank/DDBJ whole genome shotgun (WGS) entry which is preliminary data.</text>
</comment>
<evidence type="ECO:0000256" key="2">
    <source>
        <dbReference type="SAM" id="Phobius"/>
    </source>
</evidence>
<accession>T1BAD5</accession>
<gene>
    <name evidence="3" type="ORF">B1A_07934</name>
</gene>
<keyword evidence="2" id="KW-0812">Transmembrane</keyword>
<dbReference type="AlphaFoldDB" id="T1BAD5"/>
<keyword evidence="2" id="KW-0472">Membrane</keyword>
<proteinExistence type="predicted"/>
<reference evidence="3" key="1">
    <citation type="submission" date="2013-08" db="EMBL/GenBank/DDBJ databases">
        <authorList>
            <person name="Mendez C."/>
            <person name="Richter M."/>
            <person name="Ferrer M."/>
            <person name="Sanchez J."/>
        </authorList>
    </citation>
    <scope>NUCLEOTIDE SEQUENCE</scope>
</reference>
<dbReference type="EMBL" id="AUZX01005682">
    <property type="protein sequence ID" value="EQD66857.1"/>
    <property type="molecule type" value="Genomic_DNA"/>
</dbReference>
<sequence length="96" mass="10514">MVEEKSSGVAVVLSFFIPGLGQIYVGKIGFGILLIILGAISYALSFFLIGIPFALLIWIYSMYDAYRTAEATHSKPVKRGSVRSDNNEALATLKKR</sequence>
<protein>
    <submittedName>
        <fullName evidence="3">TM2 domain containing protein</fullName>
    </submittedName>
</protein>
<keyword evidence="2" id="KW-1133">Transmembrane helix</keyword>
<reference evidence="3" key="2">
    <citation type="journal article" date="2014" name="ISME J.">
        <title>Microbial stratification in low pH oxic and suboxic macroscopic growths along an acid mine drainage.</title>
        <authorList>
            <person name="Mendez-Garcia C."/>
            <person name="Mesa V."/>
            <person name="Sprenger R.R."/>
            <person name="Richter M."/>
            <person name="Diez M.S."/>
            <person name="Solano J."/>
            <person name="Bargiela R."/>
            <person name="Golyshina O.V."/>
            <person name="Manteca A."/>
            <person name="Ramos J.L."/>
            <person name="Gallego J.R."/>
            <person name="Llorente I."/>
            <person name="Martins Dos Santos V.A."/>
            <person name="Jensen O.N."/>
            <person name="Pelaez A.I."/>
            <person name="Sanchez J."/>
            <person name="Ferrer M."/>
        </authorList>
    </citation>
    <scope>NUCLEOTIDE SEQUENCE</scope>
</reference>
<evidence type="ECO:0000256" key="1">
    <source>
        <dbReference type="SAM" id="MobiDB-lite"/>
    </source>
</evidence>
<feature type="region of interest" description="Disordered" evidence="1">
    <location>
        <begin position="73"/>
        <end position="96"/>
    </location>
</feature>
<evidence type="ECO:0000313" key="3">
    <source>
        <dbReference type="EMBL" id="EQD66857.1"/>
    </source>
</evidence>
<feature type="transmembrane region" description="Helical" evidence="2">
    <location>
        <begin position="6"/>
        <end position="25"/>
    </location>
</feature>
<feature type="transmembrane region" description="Helical" evidence="2">
    <location>
        <begin position="32"/>
        <end position="60"/>
    </location>
</feature>
<name>T1BAD5_9ZZZZ</name>